<gene>
    <name evidence="2" type="ORF">FB45DRAFT_301439</name>
</gene>
<evidence type="ECO:0000313" key="2">
    <source>
        <dbReference type="EMBL" id="KAJ7644985.1"/>
    </source>
</evidence>
<proteinExistence type="predicted"/>
<comment type="caution">
    <text evidence="2">The sequence shown here is derived from an EMBL/GenBank/DDBJ whole genome shotgun (WGS) entry which is preliminary data.</text>
</comment>
<dbReference type="Proteomes" id="UP001221142">
    <property type="component" value="Unassembled WGS sequence"/>
</dbReference>
<reference evidence="2" key="1">
    <citation type="submission" date="2023-03" db="EMBL/GenBank/DDBJ databases">
        <title>Massive genome expansion in bonnet fungi (Mycena s.s.) driven by repeated elements and novel gene families across ecological guilds.</title>
        <authorList>
            <consortium name="Lawrence Berkeley National Laboratory"/>
            <person name="Harder C.B."/>
            <person name="Miyauchi S."/>
            <person name="Viragh M."/>
            <person name="Kuo A."/>
            <person name="Thoen E."/>
            <person name="Andreopoulos B."/>
            <person name="Lu D."/>
            <person name="Skrede I."/>
            <person name="Drula E."/>
            <person name="Henrissat B."/>
            <person name="Morin E."/>
            <person name="Kohler A."/>
            <person name="Barry K."/>
            <person name="LaButti K."/>
            <person name="Morin E."/>
            <person name="Salamov A."/>
            <person name="Lipzen A."/>
            <person name="Mereny Z."/>
            <person name="Hegedus B."/>
            <person name="Baldrian P."/>
            <person name="Stursova M."/>
            <person name="Weitz H."/>
            <person name="Taylor A."/>
            <person name="Grigoriev I.V."/>
            <person name="Nagy L.G."/>
            <person name="Martin F."/>
            <person name="Kauserud H."/>
        </authorList>
    </citation>
    <scope>NUCLEOTIDE SEQUENCE</scope>
    <source>
        <strain evidence="2">9284</strain>
    </source>
</reference>
<organism evidence="2 3">
    <name type="scientific">Roridomyces roridus</name>
    <dbReference type="NCBI Taxonomy" id="1738132"/>
    <lineage>
        <taxon>Eukaryota</taxon>
        <taxon>Fungi</taxon>
        <taxon>Dikarya</taxon>
        <taxon>Basidiomycota</taxon>
        <taxon>Agaricomycotina</taxon>
        <taxon>Agaricomycetes</taxon>
        <taxon>Agaricomycetidae</taxon>
        <taxon>Agaricales</taxon>
        <taxon>Marasmiineae</taxon>
        <taxon>Mycenaceae</taxon>
        <taxon>Roridomyces</taxon>
    </lineage>
</organism>
<accession>A0AAD7FVC9</accession>
<keyword evidence="3" id="KW-1185">Reference proteome</keyword>
<feature type="compositionally biased region" description="Basic residues" evidence="1">
    <location>
        <begin position="92"/>
        <end position="102"/>
    </location>
</feature>
<feature type="region of interest" description="Disordered" evidence="1">
    <location>
        <begin position="79"/>
        <end position="102"/>
    </location>
</feature>
<protein>
    <submittedName>
        <fullName evidence="2">Uncharacterized protein</fullName>
    </submittedName>
</protein>
<dbReference type="EMBL" id="JARKIF010000003">
    <property type="protein sequence ID" value="KAJ7644985.1"/>
    <property type="molecule type" value="Genomic_DNA"/>
</dbReference>
<name>A0AAD7FVC9_9AGAR</name>
<sequence length="102" mass="11597">MRPFGSRLSLFRLSPFPGLVPAHPLPVLTPHDAEGFGQASRIRLHSFDRISHACCFFWSAATRARYKLTRPVRQVVEIQPQLRRPSRDSLRRGHGHIRGCAS</sequence>
<evidence type="ECO:0000256" key="1">
    <source>
        <dbReference type="SAM" id="MobiDB-lite"/>
    </source>
</evidence>
<dbReference type="AlphaFoldDB" id="A0AAD7FVC9"/>
<evidence type="ECO:0000313" key="3">
    <source>
        <dbReference type="Proteomes" id="UP001221142"/>
    </source>
</evidence>